<reference evidence="2 3" key="1">
    <citation type="submission" date="2024-09" db="EMBL/GenBank/DDBJ databases">
        <title>Genome sequencing and assembly of Phytophthora oleae, isolate VK10A, causative agent of rot of olive drupes.</title>
        <authorList>
            <person name="Conti Taguali S."/>
            <person name="Riolo M."/>
            <person name="La Spada F."/>
            <person name="Cacciola S.O."/>
            <person name="Dionisio G."/>
        </authorList>
    </citation>
    <scope>NUCLEOTIDE SEQUENCE [LARGE SCALE GENOMIC DNA]</scope>
    <source>
        <strain evidence="2 3">VK10A</strain>
    </source>
</reference>
<feature type="transmembrane region" description="Helical" evidence="1">
    <location>
        <begin position="12"/>
        <end position="41"/>
    </location>
</feature>
<gene>
    <name evidence="2" type="ORF">V7S43_005568</name>
</gene>
<dbReference type="EMBL" id="JBIMZQ010000009">
    <property type="protein sequence ID" value="KAL3669184.1"/>
    <property type="molecule type" value="Genomic_DNA"/>
</dbReference>
<keyword evidence="1" id="KW-0812">Transmembrane</keyword>
<protein>
    <submittedName>
        <fullName evidence="2">Uncharacterized protein</fullName>
    </submittedName>
</protein>
<dbReference type="Proteomes" id="UP001632037">
    <property type="component" value="Unassembled WGS sequence"/>
</dbReference>
<evidence type="ECO:0000313" key="3">
    <source>
        <dbReference type="Proteomes" id="UP001632037"/>
    </source>
</evidence>
<accession>A0ABD3FW20</accession>
<organism evidence="2 3">
    <name type="scientific">Phytophthora oleae</name>
    <dbReference type="NCBI Taxonomy" id="2107226"/>
    <lineage>
        <taxon>Eukaryota</taxon>
        <taxon>Sar</taxon>
        <taxon>Stramenopiles</taxon>
        <taxon>Oomycota</taxon>
        <taxon>Peronosporomycetes</taxon>
        <taxon>Peronosporales</taxon>
        <taxon>Peronosporaceae</taxon>
        <taxon>Phytophthora</taxon>
    </lineage>
</organism>
<evidence type="ECO:0000313" key="2">
    <source>
        <dbReference type="EMBL" id="KAL3669184.1"/>
    </source>
</evidence>
<keyword evidence="1" id="KW-1133">Transmembrane helix</keyword>
<dbReference type="AlphaFoldDB" id="A0ABD3FW20"/>
<feature type="transmembrane region" description="Helical" evidence="1">
    <location>
        <begin position="85"/>
        <end position="104"/>
    </location>
</feature>
<proteinExistence type="predicted"/>
<comment type="caution">
    <text evidence="2">The sequence shown here is derived from an EMBL/GenBank/DDBJ whole genome shotgun (WGS) entry which is preliminary data.</text>
</comment>
<keyword evidence="1" id="KW-0472">Membrane</keyword>
<feature type="transmembrane region" description="Helical" evidence="1">
    <location>
        <begin position="53"/>
        <end position="73"/>
    </location>
</feature>
<sequence>MTIAVTFAAKIWFPIPFTVITLVPAFYVVTIGSVCLVVGAPVIREVLRHKEQVIHFGCFVAAQQFMAVIYPAYQVLFHAVNNSSYQLPVILLLPVIKLVVKNIILRCVTHMEDMMPEAVIFTVDFFNALYMATSMESAISTSTVVIIGLIDVTQSATVLYRLH</sequence>
<evidence type="ECO:0000256" key="1">
    <source>
        <dbReference type="SAM" id="Phobius"/>
    </source>
</evidence>
<keyword evidence="3" id="KW-1185">Reference proteome</keyword>
<name>A0ABD3FW20_9STRA</name>